<evidence type="ECO:0000259" key="1">
    <source>
        <dbReference type="Pfam" id="PF00561"/>
    </source>
</evidence>
<organism evidence="2 3">
    <name type="scientific">Bacillus coahuilensis p1.1.43</name>
    <dbReference type="NCBI Taxonomy" id="1150625"/>
    <lineage>
        <taxon>Bacteria</taxon>
        <taxon>Bacillati</taxon>
        <taxon>Bacillota</taxon>
        <taxon>Bacilli</taxon>
        <taxon>Bacillales</taxon>
        <taxon>Bacillaceae</taxon>
        <taxon>Bacillus</taxon>
    </lineage>
</organism>
<dbReference type="Gene3D" id="3.40.50.1820">
    <property type="entry name" value="alpha/beta hydrolase"/>
    <property type="match status" value="1"/>
</dbReference>
<dbReference type="AlphaFoldDB" id="A0A147K652"/>
<name>A0A147K652_9BACI</name>
<proteinExistence type="predicted"/>
<dbReference type="InterPro" id="IPR000073">
    <property type="entry name" value="AB_hydrolase_1"/>
</dbReference>
<dbReference type="PANTHER" id="PTHR43798">
    <property type="entry name" value="MONOACYLGLYCEROL LIPASE"/>
    <property type="match status" value="1"/>
</dbReference>
<dbReference type="Proteomes" id="UP000074108">
    <property type="component" value="Unassembled WGS sequence"/>
</dbReference>
<keyword evidence="3" id="KW-1185">Reference proteome</keyword>
<dbReference type="EMBL" id="LDYG01000039">
    <property type="protein sequence ID" value="KUP05312.1"/>
    <property type="molecule type" value="Genomic_DNA"/>
</dbReference>
<evidence type="ECO:0000313" key="3">
    <source>
        <dbReference type="Proteomes" id="UP000074108"/>
    </source>
</evidence>
<gene>
    <name evidence="2" type="ORF">Q75_12325</name>
</gene>
<dbReference type="Pfam" id="PF00561">
    <property type="entry name" value="Abhydrolase_1"/>
    <property type="match status" value="1"/>
</dbReference>
<dbReference type="InterPro" id="IPR036388">
    <property type="entry name" value="WH-like_DNA-bd_sf"/>
</dbReference>
<feature type="domain" description="AB hydrolase-1" evidence="1">
    <location>
        <begin position="26"/>
        <end position="248"/>
    </location>
</feature>
<dbReference type="OrthoDB" id="9805423at2"/>
<accession>A0A147K652</accession>
<dbReference type="InterPro" id="IPR029058">
    <property type="entry name" value="AB_hydrolase_fold"/>
</dbReference>
<sequence length="521" mass="60335">MPITLLENSQTTYYDYIVSEQKDAETFLFIHGLGCDSTLWDDIMPFLKPKYNLVVFDLPGHGRNKLSENVGFSLSLIFSDIEHILFTENIPSCHVVGYAGGGNIALEAVLKQKKWVRSLTLISTPIFMPFQIGDQEMRKRFAKIEEGKKQQVFKSIIDGITVIASEERKSRLEGMMNRVDIRSYKDFYKVCKNSIQEYSPEKFKNVDLPIFLLVGEFDATFPPKLHLFDDTYLNSSRFLIIPNAGNAVMVDTPKQLVELLDDFVIQYVLGSPPSLKGRGYVDKLKFELQSIVNLGIRQVNSRNTIELHFLSSFKVLLDGKEIEGKWNQRKAKQIFSYILYHQQVTRDQLYDVFWPDLELTKARNQLRVSLNHIKSIIEGFTGDDLSKYIDIGRDLIVTSVRVKSDGENLLNEIEQLKLVSYSDRAAKVVELIARLPEVMFPGLYDEWVLELRSSIEMELTSIIEDLLDEDLDRSKEISMLKYLIKIHPNEELYYEQILFALEQERKYSEMDFYEDKLNSLK</sequence>
<comment type="caution">
    <text evidence="2">The sequence shown here is derived from an EMBL/GenBank/DDBJ whole genome shotgun (WGS) entry which is preliminary data.</text>
</comment>
<protein>
    <recommendedName>
        <fullName evidence="1">AB hydrolase-1 domain-containing protein</fullName>
    </recommendedName>
</protein>
<dbReference type="Gene3D" id="1.10.10.10">
    <property type="entry name" value="Winged helix-like DNA-binding domain superfamily/Winged helix DNA-binding domain"/>
    <property type="match status" value="1"/>
</dbReference>
<dbReference type="SUPFAM" id="SSF53474">
    <property type="entry name" value="alpha/beta-Hydrolases"/>
    <property type="match status" value="1"/>
</dbReference>
<reference evidence="2 3" key="1">
    <citation type="journal article" date="2016" name="Front. Microbiol.">
        <title>Microevolution Analysis of Bacillus coahuilensis Unveils Differences in Phosphorus Acquisition Strategies and Their Regulation.</title>
        <authorList>
            <person name="Gomez-Lunar Z."/>
            <person name="Hernandez-Gonzalez I."/>
            <person name="Rodriguez-Torres M.D."/>
            <person name="Souza V."/>
            <person name="Olmedo-Alvarez G."/>
        </authorList>
    </citation>
    <scope>NUCLEOTIDE SEQUENCE [LARGE SCALE GENOMIC DNA]</scope>
    <source>
        <strain evidence="3">p1.1.43</strain>
    </source>
</reference>
<dbReference type="STRING" id="1150625.Q75_12325"/>
<evidence type="ECO:0000313" key="2">
    <source>
        <dbReference type="EMBL" id="KUP05312.1"/>
    </source>
</evidence>
<dbReference type="RefSeq" id="WP_059351527.1">
    <property type="nucleotide sequence ID" value="NZ_LDYG01000039.1"/>
</dbReference>
<dbReference type="InterPro" id="IPR050266">
    <property type="entry name" value="AB_hydrolase_sf"/>
</dbReference>
<dbReference type="PATRIC" id="fig|1150625.3.peg.2595"/>